<reference evidence="2 3" key="1">
    <citation type="submission" date="2017-09" db="EMBL/GenBank/DDBJ databases">
        <authorList>
            <person name="Lee N."/>
            <person name="Cho B.-K."/>
        </authorList>
    </citation>
    <scope>NUCLEOTIDE SEQUENCE [LARGE SCALE GENOMIC DNA]</scope>
    <source>
        <strain evidence="2 3">ATCC 19740</strain>
    </source>
</reference>
<accession>A0ABX6BPT3</accession>
<sequence length="100" mass="11022">MDLPVPFALDDDHVGTRELRYEPPGPQRAAGDLVPRVLSYNGDGGRHRVTFDVSPGVFEALHLQGKPEASIFRTPRTGPRRRGGTRAVHASRGRTDRAPR</sequence>
<keyword evidence="3" id="KW-1185">Reference proteome</keyword>
<organism evidence="2 3">
    <name type="scientific">Streptomyces cinereoruber</name>
    <dbReference type="NCBI Taxonomy" id="67260"/>
    <lineage>
        <taxon>Bacteria</taxon>
        <taxon>Bacillati</taxon>
        <taxon>Actinomycetota</taxon>
        <taxon>Actinomycetes</taxon>
        <taxon>Kitasatosporales</taxon>
        <taxon>Streptomycetaceae</taxon>
        <taxon>Streptomyces</taxon>
    </lineage>
</organism>
<protein>
    <submittedName>
        <fullName evidence="2">Uncharacterized protein</fullName>
    </submittedName>
</protein>
<evidence type="ECO:0000313" key="2">
    <source>
        <dbReference type="EMBL" id="QEV36123.1"/>
    </source>
</evidence>
<feature type="compositionally biased region" description="Basic residues" evidence="1">
    <location>
        <begin position="78"/>
        <end position="92"/>
    </location>
</feature>
<proteinExistence type="predicted"/>
<feature type="region of interest" description="Disordered" evidence="1">
    <location>
        <begin position="68"/>
        <end position="100"/>
    </location>
</feature>
<dbReference type="Proteomes" id="UP000326029">
    <property type="component" value="Chromosome"/>
</dbReference>
<evidence type="ECO:0000313" key="3">
    <source>
        <dbReference type="Proteomes" id="UP000326029"/>
    </source>
</evidence>
<name>A0ABX6BPT3_9ACTN</name>
<gene>
    <name evidence="2" type="ORF">CP977_31405</name>
</gene>
<dbReference type="EMBL" id="CP023693">
    <property type="protein sequence ID" value="QEV36123.1"/>
    <property type="molecule type" value="Genomic_DNA"/>
</dbReference>
<evidence type="ECO:0000256" key="1">
    <source>
        <dbReference type="SAM" id="MobiDB-lite"/>
    </source>
</evidence>